<organism evidence="14 15">
    <name type="scientific">Hermanssonia centrifuga</name>
    <dbReference type="NCBI Taxonomy" id="98765"/>
    <lineage>
        <taxon>Eukaryota</taxon>
        <taxon>Fungi</taxon>
        <taxon>Dikarya</taxon>
        <taxon>Basidiomycota</taxon>
        <taxon>Agaricomycotina</taxon>
        <taxon>Agaricomycetes</taxon>
        <taxon>Polyporales</taxon>
        <taxon>Meruliaceae</taxon>
        <taxon>Hermanssonia</taxon>
    </lineage>
</organism>
<gene>
    <name evidence="14" type="ORF">EW026_g1690</name>
</gene>
<dbReference type="InterPro" id="IPR022755">
    <property type="entry name" value="Znf_C2H2_jaz"/>
</dbReference>
<reference evidence="14 15" key="1">
    <citation type="submission" date="2019-02" db="EMBL/GenBank/DDBJ databases">
        <title>Genome sequencing of the rare red list fungi Phlebia centrifuga.</title>
        <authorList>
            <person name="Buettner E."/>
            <person name="Kellner H."/>
        </authorList>
    </citation>
    <scope>NUCLEOTIDE SEQUENCE [LARGE SCALE GENOMIC DNA]</scope>
    <source>
        <strain evidence="14 15">DSM 108282</strain>
    </source>
</reference>
<evidence type="ECO:0000256" key="9">
    <source>
        <dbReference type="ARBA" id="ARBA00022912"/>
    </source>
</evidence>
<dbReference type="InterPro" id="IPR041661">
    <property type="entry name" value="ZN622/Rei1/Reh1_Znf-C2H2"/>
</dbReference>
<dbReference type="InterPro" id="IPR036457">
    <property type="entry name" value="PPM-type-like_dom_sf"/>
</dbReference>
<evidence type="ECO:0000313" key="15">
    <source>
        <dbReference type="Proteomes" id="UP000309038"/>
    </source>
</evidence>
<evidence type="ECO:0000256" key="2">
    <source>
        <dbReference type="ARBA" id="ARBA00022490"/>
    </source>
</evidence>
<evidence type="ECO:0000256" key="5">
    <source>
        <dbReference type="ARBA" id="ARBA00022737"/>
    </source>
</evidence>
<dbReference type="InterPro" id="IPR003604">
    <property type="entry name" value="Matrin/U1-like-C_Znf_C2H2"/>
</dbReference>
<evidence type="ECO:0000256" key="4">
    <source>
        <dbReference type="ARBA" id="ARBA00022723"/>
    </source>
</evidence>
<feature type="region of interest" description="Disordered" evidence="12">
    <location>
        <begin position="471"/>
        <end position="494"/>
    </location>
</feature>
<proteinExistence type="inferred from homology"/>
<comment type="similarity">
    <text evidence="10">Belongs to the REI1 family.</text>
</comment>
<dbReference type="PROSITE" id="PS01032">
    <property type="entry name" value="PPM_1"/>
    <property type="match status" value="1"/>
</dbReference>
<dbReference type="EMBL" id="SGPJ01000037">
    <property type="protein sequence ID" value="THH00892.1"/>
    <property type="molecule type" value="Genomic_DNA"/>
</dbReference>
<evidence type="ECO:0000256" key="7">
    <source>
        <dbReference type="ARBA" id="ARBA00022801"/>
    </source>
</evidence>
<comment type="caution">
    <text evidence="14">The sequence shown here is derived from an EMBL/GenBank/DDBJ whole genome shotgun (WGS) entry which is preliminary data.</text>
</comment>
<dbReference type="AlphaFoldDB" id="A0A4S4KQJ5"/>
<feature type="domain" description="PPM-type phosphatase" evidence="13">
    <location>
        <begin position="35"/>
        <end position="367"/>
    </location>
</feature>
<keyword evidence="15" id="KW-1185">Reference proteome</keyword>
<dbReference type="SUPFAM" id="SSF57667">
    <property type="entry name" value="beta-beta-alpha zinc fingers"/>
    <property type="match status" value="2"/>
</dbReference>
<dbReference type="SMART" id="SM00332">
    <property type="entry name" value="PP2Cc"/>
    <property type="match status" value="1"/>
</dbReference>
<dbReference type="SMART" id="SM00451">
    <property type="entry name" value="ZnF_U1"/>
    <property type="match status" value="1"/>
</dbReference>
<keyword evidence="5" id="KW-0677">Repeat</keyword>
<evidence type="ECO:0000256" key="12">
    <source>
        <dbReference type="SAM" id="MobiDB-lite"/>
    </source>
</evidence>
<dbReference type="CDD" id="cd00143">
    <property type="entry name" value="PP2Cc"/>
    <property type="match status" value="1"/>
</dbReference>
<evidence type="ECO:0000256" key="8">
    <source>
        <dbReference type="ARBA" id="ARBA00022833"/>
    </source>
</evidence>
<keyword evidence="9 11" id="KW-0904">Protein phosphatase</keyword>
<name>A0A4S4KQJ5_9APHY</name>
<dbReference type="InterPro" id="IPR013087">
    <property type="entry name" value="Znf_C2H2_type"/>
</dbReference>
<dbReference type="InterPro" id="IPR001932">
    <property type="entry name" value="PPM-type_phosphatase-like_dom"/>
</dbReference>
<keyword evidence="3" id="KW-0690">Ribosome biogenesis</keyword>
<dbReference type="GO" id="GO:0003676">
    <property type="term" value="F:nucleic acid binding"/>
    <property type="evidence" value="ECO:0007669"/>
    <property type="project" value="InterPro"/>
</dbReference>
<dbReference type="GO" id="GO:0004721">
    <property type="term" value="F:phosphoprotein phosphatase activity"/>
    <property type="evidence" value="ECO:0007669"/>
    <property type="project" value="UniProtKB-KW"/>
</dbReference>
<dbReference type="Pfam" id="PF12756">
    <property type="entry name" value="zf-C2H2_2"/>
    <property type="match status" value="1"/>
</dbReference>
<evidence type="ECO:0000256" key="1">
    <source>
        <dbReference type="ARBA" id="ARBA00004496"/>
    </source>
</evidence>
<dbReference type="SUPFAM" id="SSF81606">
    <property type="entry name" value="PP2C-like"/>
    <property type="match status" value="1"/>
</dbReference>
<evidence type="ECO:0000256" key="6">
    <source>
        <dbReference type="ARBA" id="ARBA00022771"/>
    </source>
</evidence>
<evidence type="ECO:0000256" key="3">
    <source>
        <dbReference type="ARBA" id="ARBA00022517"/>
    </source>
</evidence>
<dbReference type="PANTHER" id="PTHR13182:SF8">
    <property type="entry name" value="CYTOPLASMIC 60S SUBUNIT BIOGENESIS FACTOR ZNF622"/>
    <property type="match status" value="1"/>
</dbReference>
<keyword evidence="8" id="KW-0862">Zinc</keyword>
<evidence type="ECO:0000256" key="11">
    <source>
        <dbReference type="RuleBase" id="RU003465"/>
    </source>
</evidence>
<keyword evidence="7 11" id="KW-0378">Hydrolase</keyword>
<dbReference type="InterPro" id="IPR036236">
    <property type="entry name" value="Znf_C2H2_sf"/>
</dbReference>
<evidence type="ECO:0000313" key="14">
    <source>
        <dbReference type="EMBL" id="THH00892.1"/>
    </source>
</evidence>
<dbReference type="Gene3D" id="3.60.40.10">
    <property type="entry name" value="PPM-type phosphatase domain"/>
    <property type="match status" value="1"/>
</dbReference>
<keyword evidence="6" id="KW-0863">Zinc-finger</keyword>
<dbReference type="GO" id="GO:0042273">
    <property type="term" value="P:ribosomal large subunit biogenesis"/>
    <property type="evidence" value="ECO:0007669"/>
    <property type="project" value="TreeGrafter"/>
</dbReference>
<sequence>MFQGRKAESNNGWEGSGPWPYTILEEPDLTHHIERLAFHSTQGSVDCVTFQPYPDPDKNQDRHVVKEWVLEGQVWKIYSIFDGHAGHDAVNYTAEYLPALIFEKLSDILKVTGGGILPSRVIELLQGTISAFDDQMTEGVVSLFPGGVEAIAKMTDDEIRAIATVDGKPHLDIKRCMSGTTVLIALVDPVRNLYVASVGDCQAVLGVKDDTGEWETSILSANHNGRDLEEVLRLKVEHPDEDQVVLDDRVLGGIAVTRAIGDQVYKLPAEYTKRIFTIADPSAYILTRVTDVLPRNLTPPYLSNVPDVRYVDLKRYEDREAILILASDGLVDLYDAYDSELLKKATDNWVKIVAEGGDKPSLRLLRSAMGGDNLEKVSFWITAEMQDEQREHYKSDYHRYNMKRRVAGLPPVNADNFNEKVLQRRAETAIMSSAKGSACEVCGKSYTTENAYRSHVNSKKHKENELRAAFRAAAPEPEPVNQLPTPEDSGEEENDTEIVSEKLAAVTLNVDADASETEVNLTIDEKIAAARSKLKPTQCLFCADASESFEDNLTHMSLEHSFFIPDAEYLIDLTGLITYLGEKIAVGNVCIYCNGKGREFRTLDAVRKHMVDKVHCKIAYEAEADRLELSDYYDFTSSYPEAVRNRKSKKSKDATGENENEEWEDMEVDEGEDVDEIVEEDSEEDSDDDLPDNQITYGDSHYELVLPSGARIGHRSMRRYYAQSFPGSRGKPEDPNSGAALVRRLLADKNSALVPMRGGFGAFGSGTEVVKARNRGEAREAGRHVREFRDQKRREDFKTKVGFIHNSQKHFRDPLLQ</sequence>
<keyword evidence="4" id="KW-0479">Metal-binding</keyword>
<feature type="region of interest" description="Disordered" evidence="12">
    <location>
        <begin position="644"/>
        <end position="672"/>
    </location>
</feature>
<evidence type="ECO:0000259" key="13">
    <source>
        <dbReference type="PROSITE" id="PS51746"/>
    </source>
</evidence>
<dbReference type="Proteomes" id="UP000309038">
    <property type="component" value="Unassembled WGS sequence"/>
</dbReference>
<dbReference type="Gene3D" id="3.30.160.60">
    <property type="entry name" value="Classic Zinc Finger"/>
    <property type="match status" value="1"/>
</dbReference>
<feature type="compositionally biased region" description="Acidic residues" evidence="12">
    <location>
        <begin position="656"/>
        <end position="672"/>
    </location>
</feature>
<accession>A0A4S4KQJ5</accession>
<keyword evidence="2" id="KW-0963">Cytoplasm</keyword>
<dbReference type="GO" id="GO:0005737">
    <property type="term" value="C:cytoplasm"/>
    <property type="evidence" value="ECO:0007669"/>
    <property type="project" value="UniProtKB-SubCell"/>
</dbReference>
<dbReference type="PANTHER" id="PTHR13182">
    <property type="entry name" value="ZINC FINGER PROTEIN 622"/>
    <property type="match status" value="1"/>
</dbReference>
<dbReference type="InterPro" id="IPR000222">
    <property type="entry name" value="PP2C_BS"/>
</dbReference>
<dbReference type="GO" id="GO:0030687">
    <property type="term" value="C:preribosome, large subunit precursor"/>
    <property type="evidence" value="ECO:0007669"/>
    <property type="project" value="TreeGrafter"/>
</dbReference>
<dbReference type="Pfam" id="PF00481">
    <property type="entry name" value="PP2C"/>
    <property type="match status" value="1"/>
</dbReference>
<comment type="similarity">
    <text evidence="11">Belongs to the PP2C family.</text>
</comment>
<comment type="subcellular location">
    <subcellularLocation>
        <location evidence="1">Cytoplasm</location>
    </subcellularLocation>
</comment>
<dbReference type="Pfam" id="PF12171">
    <property type="entry name" value="zf-C2H2_jaz"/>
    <property type="match status" value="1"/>
</dbReference>
<dbReference type="SMART" id="SM00355">
    <property type="entry name" value="ZnF_C2H2"/>
    <property type="match status" value="3"/>
</dbReference>
<dbReference type="PROSITE" id="PS51746">
    <property type="entry name" value="PPM_2"/>
    <property type="match status" value="1"/>
</dbReference>
<protein>
    <recommendedName>
        <fullName evidence="13">PPM-type phosphatase domain-containing protein</fullName>
    </recommendedName>
</protein>
<dbReference type="GO" id="GO:0008270">
    <property type="term" value="F:zinc ion binding"/>
    <property type="evidence" value="ECO:0007669"/>
    <property type="project" value="UniProtKB-KW"/>
</dbReference>
<evidence type="ECO:0000256" key="10">
    <source>
        <dbReference type="ARBA" id="ARBA00034126"/>
    </source>
</evidence>
<dbReference type="PROSITE" id="PS00028">
    <property type="entry name" value="ZINC_FINGER_C2H2_1"/>
    <property type="match status" value="1"/>
</dbReference>
<dbReference type="InterPro" id="IPR040025">
    <property type="entry name" value="Znf622/Rei1/Reh1"/>
</dbReference>